<feature type="transmembrane region" description="Helical" evidence="1">
    <location>
        <begin position="59"/>
        <end position="81"/>
    </location>
</feature>
<dbReference type="Gene3D" id="1.20.1300.10">
    <property type="entry name" value="Fumarate reductase/succinate dehydrogenase, transmembrane subunit"/>
    <property type="match status" value="1"/>
</dbReference>
<feature type="transmembrane region" description="Helical" evidence="1">
    <location>
        <begin position="196"/>
        <end position="216"/>
    </location>
</feature>
<evidence type="ECO:0000256" key="1">
    <source>
        <dbReference type="SAM" id="Phobius"/>
    </source>
</evidence>
<dbReference type="RefSeq" id="WP_106291271.1">
    <property type="nucleotide sequence ID" value="NZ_PVTH01000002.1"/>
</dbReference>
<sequence length="261" mass="29732">MGSLSKGFSSTLGKKLIMGLTGLFLSLFLVIHLIGNLQLFNDDGGKAFNEYSYFMTHFLPIKIVSYALYLSIILHAVYAVIITMRNNKARPVGYAQVNGAANSTWSSRNMGILGTVILVFIVIHMKTFWAEYHWGGLPYVQYEMSLQNPEVVRVTQLPFDGNPLVHTKFVDVQNQTEVVVAKDLYFVVQQAFQQEWYVILYVISMIVLGFHLYHGFQSGFQTLGFDHVKYKPIIDFVGLWVFSIIIPAVFALMPIYMYFAH</sequence>
<dbReference type="OrthoDB" id="9802842at2"/>
<dbReference type="GO" id="GO:0016020">
    <property type="term" value="C:membrane"/>
    <property type="evidence" value="ECO:0007669"/>
    <property type="project" value="InterPro"/>
</dbReference>
<dbReference type="SUPFAM" id="SSF81343">
    <property type="entry name" value="Fumarate reductase respiratory complex transmembrane subunits"/>
    <property type="match status" value="1"/>
</dbReference>
<feature type="transmembrane region" description="Helical" evidence="1">
    <location>
        <begin position="110"/>
        <end position="129"/>
    </location>
</feature>
<dbReference type="NCBIfam" id="TIGR02046">
    <property type="entry name" value="sdhC_b558_fam"/>
    <property type="match status" value="1"/>
</dbReference>
<dbReference type="InterPro" id="IPR034804">
    <property type="entry name" value="SQR/QFR_C/D"/>
</dbReference>
<keyword evidence="1" id="KW-0812">Transmembrane</keyword>
<dbReference type="CDD" id="cd03498">
    <property type="entry name" value="SQR_TypeB_2_TM"/>
    <property type="match status" value="1"/>
</dbReference>
<feature type="transmembrane region" description="Helical" evidence="1">
    <location>
        <begin position="16"/>
        <end position="39"/>
    </location>
</feature>
<dbReference type="InterPro" id="IPR011138">
    <property type="entry name" value="Cytochrome_b-558"/>
</dbReference>
<keyword evidence="1" id="KW-1133">Transmembrane helix</keyword>
<reference evidence="2 3" key="1">
    <citation type="submission" date="2018-03" db="EMBL/GenBank/DDBJ databases">
        <title>Genomic Encyclopedia of Type Strains, Phase III (KMG-III): the genomes of soil and plant-associated and newly described type strains.</title>
        <authorList>
            <person name="Whitman W."/>
        </authorList>
    </citation>
    <scope>NUCLEOTIDE SEQUENCE [LARGE SCALE GENOMIC DNA]</scope>
    <source>
        <strain evidence="2 3">CGMCC 1.9313</strain>
    </source>
</reference>
<dbReference type="EMBL" id="PVTH01000002">
    <property type="protein sequence ID" value="PRY54236.1"/>
    <property type="molecule type" value="Genomic_DNA"/>
</dbReference>
<organism evidence="2 3">
    <name type="scientific">Arcticibacter pallidicorallinus</name>
    <dbReference type="NCBI Taxonomy" id="1259464"/>
    <lineage>
        <taxon>Bacteria</taxon>
        <taxon>Pseudomonadati</taxon>
        <taxon>Bacteroidota</taxon>
        <taxon>Sphingobacteriia</taxon>
        <taxon>Sphingobacteriales</taxon>
        <taxon>Sphingobacteriaceae</taxon>
        <taxon>Arcticibacter</taxon>
    </lineage>
</organism>
<protein>
    <submittedName>
        <fullName evidence="2">Succinate dehydrogenase / fumarate reductase cytochrome b subunit</fullName>
    </submittedName>
</protein>
<keyword evidence="1" id="KW-0472">Membrane</keyword>
<comment type="caution">
    <text evidence="2">The sequence shown here is derived from an EMBL/GenBank/DDBJ whole genome shotgun (WGS) entry which is preliminary data.</text>
</comment>
<keyword evidence="3" id="KW-1185">Reference proteome</keyword>
<name>A0A2T0U8I8_9SPHI</name>
<feature type="transmembrane region" description="Helical" evidence="1">
    <location>
        <begin position="237"/>
        <end position="259"/>
    </location>
</feature>
<evidence type="ECO:0000313" key="2">
    <source>
        <dbReference type="EMBL" id="PRY54236.1"/>
    </source>
</evidence>
<dbReference type="Proteomes" id="UP000238034">
    <property type="component" value="Unassembled WGS sequence"/>
</dbReference>
<dbReference type="AlphaFoldDB" id="A0A2T0U8I8"/>
<proteinExistence type="predicted"/>
<evidence type="ECO:0000313" key="3">
    <source>
        <dbReference type="Proteomes" id="UP000238034"/>
    </source>
</evidence>
<gene>
    <name evidence="2" type="ORF">B0I27_1022</name>
</gene>
<accession>A0A2T0U8I8</accession>